<keyword evidence="6" id="KW-0472">Membrane</keyword>
<gene>
    <name evidence="7" type="ORF">HNR60_003316</name>
</gene>
<dbReference type="PANTHER" id="PTHR37937:SF1">
    <property type="entry name" value="CONJUGATIVE TRANSFER: DNA TRANSPORT"/>
    <property type="match status" value="1"/>
</dbReference>
<reference evidence="7 8" key="1">
    <citation type="submission" date="2020-08" db="EMBL/GenBank/DDBJ databases">
        <title>Genomic Encyclopedia of Type Strains, Phase IV (KMG-IV): sequencing the most valuable type-strain genomes for metagenomic binning, comparative biology and taxonomic classification.</title>
        <authorList>
            <person name="Goeker M."/>
        </authorList>
    </citation>
    <scope>NUCLEOTIDE SEQUENCE [LARGE SCALE GENOMIC DNA]</scope>
    <source>
        <strain evidence="7 8">DSM 12706</strain>
    </source>
</reference>
<keyword evidence="8" id="KW-1185">Reference proteome</keyword>
<evidence type="ECO:0000313" key="8">
    <source>
        <dbReference type="Proteomes" id="UP000542353"/>
    </source>
</evidence>
<dbReference type="InterPro" id="IPR003688">
    <property type="entry name" value="TraG/VirD4"/>
</dbReference>
<dbReference type="EMBL" id="JACHIH010000022">
    <property type="protein sequence ID" value="MBB5048549.1"/>
    <property type="molecule type" value="Genomic_DNA"/>
</dbReference>
<evidence type="ECO:0000256" key="5">
    <source>
        <dbReference type="ARBA" id="ARBA00022989"/>
    </source>
</evidence>
<protein>
    <submittedName>
        <fullName evidence="7">Type IV secretion system protein VirD4</fullName>
    </submittedName>
</protein>
<dbReference type="Pfam" id="PF02534">
    <property type="entry name" value="T4SS-DNA_transf"/>
    <property type="match status" value="1"/>
</dbReference>
<dbReference type="InterPro" id="IPR051539">
    <property type="entry name" value="T4SS-coupling_protein"/>
</dbReference>
<sequence>MFGWFEKSEREKWASPLPLVRPVAHLGLPALDQHARKLYDTSLPRGVLLPRAVPQRPPVNHWMRPSDLFEFAYQPGQIILGKIAGQPIGYMDDRPLVTIAGARAGKTSTVLEPNLYLYPGSMLVLDPKGELAKKTAEVRRACGHRVHVLDPFGQSGLKTASFNLMAELDPASMTIIDDVAEITQAIIVEDPNASSRHWNDSSRELLKGLILFALTLPEAERNLIAVRQLLTLTHPALLDAVRTARANAQHRAKRRRHSEAEIERLAAVETLTMAMAAKTDAFGGILCAIGKRFANTPVNERGSIFSTAAAQTDFLDSLPMRAISRSSDFQLEALAGDRPTTIYLCLPAGRMETHFRWLRMIIRQACTTLERRGTWPVGKTPILFLLEEFPVLGHMQLMESAAAYFPGFGVKLWAVLQDITQLRRHYPASWETFIGNASVVQCFSNADQATLDYIARRTENLILPFELRTSFHRESFAQLLMLDGRPPAAVIRLEHHDVAALRARVLADAE</sequence>
<dbReference type="RefSeq" id="WP_184259380.1">
    <property type="nucleotide sequence ID" value="NZ_JACHIH010000022.1"/>
</dbReference>
<dbReference type="Gene3D" id="3.40.50.300">
    <property type="entry name" value="P-loop containing nucleotide triphosphate hydrolases"/>
    <property type="match status" value="1"/>
</dbReference>
<dbReference type="SUPFAM" id="SSF52540">
    <property type="entry name" value="P-loop containing nucleoside triphosphate hydrolases"/>
    <property type="match status" value="1"/>
</dbReference>
<keyword evidence="5" id="KW-1133">Transmembrane helix</keyword>
<evidence type="ECO:0000313" key="7">
    <source>
        <dbReference type="EMBL" id="MBB5048549.1"/>
    </source>
</evidence>
<accession>A0A7W7Z5S7</accession>
<evidence type="ECO:0000256" key="6">
    <source>
        <dbReference type="ARBA" id="ARBA00023136"/>
    </source>
</evidence>
<comment type="similarity">
    <text evidence="2">Belongs to the VirD4/TraG family.</text>
</comment>
<evidence type="ECO:0000256" key="2">
    <source>
        <dbReference type="ARBA" id="ARBA00008806"/>
    </source>
</evidence>
<dbReference type="GO" id="GO:0005886">
    <property type="term" value="C:plasma membrane"/>
    <property type="evidence" value="ECO:0007669"/>
    <property type="project" value="UniProtKB-SubCell"/>
</dbReference>
<evidence type="ECO:0000256" key="1">
    <source>
        <dbReference type="ARBA" id="ARBA00004651"/>
    </source>
</evidence>
<evidence type="ECO:0000256" key="4">
    <source>
        <dbReference type="ARBA" id="ARBA00022692"/>
    </source>
</evidence>
<dbReference type="AlphaFoldDB" id="A0A7W7Z5S7"/>
<dbReference type="CDD" id="cd01127">
    <property type="entry name" value="TrwB_TraG_TraD_VirD4"/>
    <property type="match status" value="1"/>
</dbReference>
<proteinExistence type="inferred from homology"/>
<keyword evidence="3" id="KW-1003">Cell membrane</keyword>
<organism evidence="7 8">
    <name type="scientific">Rhodopseudomonas rhenobacensis</name>
    <dbReference type="NCBI Taxonomy" id="87461"/>
    <lineage>
        <taxon>Bacteria</taxon>
        <taxon>Pseudomonadati</taxon>
        <taxon>Pseudomonadota</taxon>
        <taxon>Alphaproteobacteria</taxon>
        <taxon>Hyphomicrobiales</taxon>
        <taxon>Nitrobacteraceae</taxon>
        <taxon>Rhodopseudomonas</taxon>
    </lineage>
</organism>
<evidence type="ECO:0000256" key="3">
    <source>
        <dbReference type="ARBA" id="ARBA00022475"/>
    </source>
</evidence>
<dbReference type="Proteomes" id="UP000542353">
    <property type="component" value="Unassembled WGS sequence"/>
</dbReference>
<dbReference type="InterPro" id="IPR027417">
    <property type="entry name" value="P-loop_NTPase"/>
</dbReference>
<comment type="caution">
    <text evidence="7">The sequence shown here is derived from an EMBL/GenBank/DDBJ whole genome shotgun (WGS) entry which is preliminary data.</text>
</comment>
<dbReference type="PANTHER" id="PTHR37937">
    <property type="entry name" value="CONJUGATIVE TRANSFER: DNA TRANSPORT"/>
    <property type="match status" value="1"/>
</dbReference>
<name>A0A7W7Z5S7_9BRAD</name>
<keyword evidence="4" id="KW-0812">Transmembrane</keyword>
<comment type="subcellular location">
    <subcellularLocation>
        <location evidence="1">Cell membrane</location>
        <topology evidence="1">Multi-pass membrane protein</topology>
    </subcellularLocation>
</comment>